<dbReference type="Proteomes" id="UP001428341">
    <property type="component" value="Unassembled WGS sequence"/>
</dbReference>
<accession>A0AAP0LSW8</accession>
<sequence length="158" mass="18101">MISFQINHPKASLCYVTYNDSRQEKGFAKSHGAKRKGLRCSSIKLETALFILSLGRNDNRYGFLNGEYIGQVEEFTPVMVTNTGSMHVVRNQERGGLQYDSYVQHEALSAATYYNAFMEEDGFHTKMNKYTVYYTVVGKLISRKNFVQPEFPNTKINN</sequence>
<gene>
    <name evidence="1" type="ORF">WN944_018176</name>
</gene>
<dbReference type="AlphaFoldDB" id="A0AAP0LSW8"/>
<proteinExistence type="predicted"/>
<evidence type="ECO:0000313" key="1">
    <source>
        <dbReference type="EMBL" id="KAK9186787.1"/>
    </source>
</evidence>
<keyword evidence="2" id="KW-1185">Reference proteome</keyword>
<reference evidence="1 2" key="1">
    <citation type="submission" date="2024-05" db="EMBL/GenBank/DDBJ databases">
        <title>Haplotype-resolved chromosome-level genome assembly of Huyou (Citrus changshanensis).</title>
        <authorList>
            <person name="Miao C."/>
            <person name="Chen W."/>
            <person name="Wu Y."/>
            <person name="Wang L."/>
            <person name="Zhao S."/>
            <person name="Grierson D."/>
            <person name="Xu C."/>
            <person name="Chen K."/>
        </authorList>
    </citation>
    <scope>NUCLEOTIDE SEQUENCE [LARGE SCALE GENOMIC DNA]</scope>
    <source>
        <strain evidence="1">01-14</strain>
        <tissue evidence="1">Leaf</tissue>
    </source>
</reference>
<protein>
    <submittedName>
        <fullName evidence="1">Uncharacterized protein</fullName>
    </submittedName>
</protein>
<comment type="caution">
    <text evidence="1">The sequence shown here is derived from an EMBL/GenBank/DDBJ whole genome shotgun (WGS) entry which is preliminary data.</text>
</comment>
<organism evidence="1 2">
    <name type="scientific">Citrus x changshan-huyou</name>
    <dbReference type="NCBI Taxonomy" id="2935761"/>
    <lineage>
        <taxon>Eukaryota</taxon>
        <taxon>Viridiplantae</taxon>
        <taxon>Streptophyta</taxon>
        <taxon>Embryophyta</taxon>
        <taxon>Tracheophyta</taxon>
        <taxon>Spermatophyta</taxon>
        <taxon>Magnoliopsida</taxon>
        <taxon>eudicotyledons</taxon>
        <taxon>Gunneridae</taxon>
        <taxon>Pentapetalae</taxon>
        <taxon>rosids</taxon>
        <taxon>malvids</taxon>
        <taxon>Sapindales</taxon>
        <taxon>Rutaceae</taxon>
        <taxon>Aurantioideae</taxon>
        <taxon>Citrus</taxon>
    </lineage>
</organism>
<dbReference type="EMBL" id="JBCGBO010000007">
    <property type="protein sequence ID" value="KAK9186787.1"/>
    <property type="molecule type" value="Genomic_DNA"/>
</dbReference>
<evidence type="ECO:0000313" key="2">
    <source>
        <dbReference type="Proteomes" id="UP001428341"/>
    </source>
</evidence>
<name>A0AAP0LSW8_9ROSI</name>